<dbReference type="SMART" id="SM01086">
    <property type="entry name" value="ClpB_D2-small"/>
    <property type="match status" value="1"/>
</dbReference>
<dbReference type="InterPro" id="IPR003593">
    <property type="entry name" value="AAA+_ATPase"/>
</dbReference>
<dbReference type="InterPro" id="IPR050130">
    <property type="entry name" value="ClpA_ClpB"/>
</dbReference>
<dbReference type="SUPFAM" id="SSF52540">
    <property type="entry name" value="P-loop containing nucleoside triphosphate hydrolases"/>
    <property type="match status" value="2"/>
</dbReference>
<dbReference type="SUPFAM" id="SSF48371">
    <property type="entry name" value="ARM repeat"/>
    <property type="match status" value="1"/>
</dbReference>
<evidence type="ECO:0000259" key="5">
    <source>
        <dbReference type="SMART" id="SM00382"/>
    </source>
</evidence>
<dbReference type="SMART" id="SM00382">
    <property type="entry name" value="AAA"/>
    <property type="match status" value="2"/>
</dbReference>
<feature type="domain" description="AAA+ ATPase" evidence="5">
    <location>
        <begin position="643"/>
        <end position="814"/>
    </location>
</feature>
<dbReference type="InterPro" id="IPR003959">
    <property type="entry name" value="ATPase_AAA_core"/>
</dbReference>
<evidence type="ECO:0000313" key="8">
    <source>
        <dbReference type="Proteomes" id="UP000282926"/>
    </source>
</evidence>
<proteinExistence type="predicted"/>
<keyword evidence="8" id="KW-1185">Reference proteome</keyword>
<organism evidence="7 8">
    <name type="scientific">Lujinxingia sediminis</name>
    <dbReference type="NCBI Taxonomy" id="2480984"/>
    <lineage>
        <taxon>Bacteria</taxon>
        <taxon>Deltaproteobacteria</taxon>
        <taxon>Bradymonadales</taxon>
        <taxon>Lujinxingiaceae</taxon>
        <taxon>Lujinxingia</taxon>
    </lineage>
</organism>
<evidence type="ECO:0000256" key="1">
    <source>
        <dbReference type="ARBA" id="ARBA00022741"/>
    </source>
</evidence>
<feature type="domain" description="AAA+ ATPase" evidence="5">
    <location>
        <begin position="364"/>
        <end position="503"/>
    </location>
</feature>
<evidence type="ECO:0000256" key="4">
    <source>
        <dbReference type="SAM" id="MobiDB-lite"/>
    </source>
</evidence>
<evidence type="ECO:0000313" key="7">
    <source>
        <dbReference type="EMBL" id="RVU45839.1"/>
    </source>
</evidence>
<evidence type="ECO:0000256" key="2">
    <source>
        <dbReference type="ARBA" id="ARBA00022840"/>
    </source>
</evidence>
<reference evidence="7 8" key="1">
    <citation type="submission" date="2019-01" db="EMBL/GenBank/DDBJ databases">
        <title>Lujinxingia litoralis gen. nov., sp. nov. and Lujinxingia sediminis gen. nov., sp. nov., new members in the order Bradymonadales, isolated from coastal sediment.</title>
        <authorList>
            <person name="Li C.-M."/>
        </authorList>
    </citation>
    <scope>NUCLEOTIDE SEQUENCE [LARGE SCALE GENOMIC DNA]</scope>
    <source>
        <strain evidence="7 8">SEH01</strain>
    </source>
</reference>
<dbReference type="EMBL" id="SADD01000003">
    <property type="protein sequence ID" value="RVU45839.1"/>
    <property type="molecule type" value="Genomic_DNA"/>
</dbReference>
<dbReference type="PANTHER" id="PTHR11638">
    <property type="entry name" value="ATP-DEPENDENT CLP PROTEASE"/>
    <property type="match status" value="1"/>
</dbReference>
<feature type="region of interest" description="Disordered" evidence="4">
    <location>
        <begin position="19"/>
        <end position="51"/>
    </location>
</feature>
<dbReference type="PRINTS" id="PR00300">
    <property type="entry name" value="CLPPROTEASEA"/>
</dbReference>
<dbReference type="Proteomes" id="UP000282926">
    <property type="component" value="Unassembled WGS sequence"/>
</dbReference>
<dbReference type="CDD" id="cd19499">
    <property type="entry name" value="RecA-like_ClpB_Hsp104-like"/>
    <property type="match status" value="1"/>
</dbReference>
<dbReference type="Pfam" id="PF10431">
    <property type="entry name" value="ClpB_D2-small"/>
    <property type="match status" value="1"/>
</dbReference>
<dbReference type="InterPro" id="IPR016024">
    <property type="entry name" value="ARM-type_fold"/>
</dbReference>
<dbReference type="Pfam" id="PF13646">
    <property type="entry name" value="HEAT_2"/>
    <property type="match status" value="1"/>
</dbReference>
<accession>A0ABY0CU38</accession>
<dbReference type="Gene3D" id="3.40.50.300">
    <property type="entry name" value="P-loop containing nucleotide triphosphate hydrolases"/>
    <property type="match status" value="2"/>
</dbReference>
<gene>
    <name evidence="7" type="ORF">EA187_08760</name>
</gene>
<dbReference type="Pfam" id="PF07724">
    <property type="entry name" value="AAA_2"/>
    <property type="match status" value="1"/>
</dbReference>
<feature type="compositionally biased region" description="Basic and acidic residues" evidence="4">
    <location>
        <begin position="922"/>
        <end position="933"/>
    </location>
</feature>
<name>A0ABY0CU38_9DELT</name>
<keyword evidence="3" id="KW-0143">Chaperone</keyword>
<feature type="domain" description="Clp ATPase C-terminal" evidence="6">
    <location>
        <begin position="813"/>
        <end position="905"/>
    </location>
</feature>
<keyword evidence="1" id="KW-0547">Nucleotide-binding</keyword>
<dbReference type="PANTHER" id="PTHR11638:SF175">
    <property type="entry name" value="ATP-DEPENDENT CLP PROTEASE, ATP-BINDING SUBUNIT CLPC"/>
    <property type="match status" value="1"/>
</dbReference>
<protein>
    <submittedName>
        <fullName evidence="7">AAA family ATPase</fullName>
    </submittedName>
</protein>
<evidence type="ECO:0000256" key="3">
    <source>
        <dbReference type="ARBA" id="ARBA00023186"/>
    </source>
</evidence>
<dbReference type="Pfam" id="PF13191">
    <property type="entry name" value="AAA_16"/>
    <property type="match status" value="1"/>
</dbReference>
<dbReference type="SMART" id="SM00567">
    <property type="entry name" value="EZ_HEAT"/>
    <property type="match status" value="4"/>
</dbReference>
<dbReference type="InterPro" id="IPR004155">
    <property type="entry name" value="PBS_lyase_HEAT"/>
</dbReference>
<dbReference type="Gene3D" id="1.25.10.10">
    <property type="entry name" value="Leucine-rich Repeat Variant"/>
    <property type="match status" value="1"/>
</dbReference>
<dbReference type="Gene3D" id="1.10.8.60">
    <property type="match status" value="1"/>
</dbReference>
<dbReference type="InterPro" id="IPR041664">
    <property type="entry name" value="AAA_16"/>
</dbReference>
<feature type="region of interest" description="Disordered" evidence="4">
    <location>
        <begin position="908"/>
        <end position="933"/>
    </location>
</feature>
<keyword evidence="2" id="KW-0067">ATP-binding</keyword>
<dbReference type="InterPro" id="IPR019489">
    <property type="entry name" value="Clp_ATPase_C"/>
</dbReference>
<dbReference type="InterPro" id="IPR011989">
    <property type="entry name" value="ARM-like"/>
</dbReference>
<dbReference type="CDD" id="cd00009">
    <property type="entry name" value="AAA"/>
    <property type="match status" value="1"/>
</dbReference>
<sequence>MRSGNSVCSMPGQRCDLNAASPGASPGSGITCGRDDGPPAGRRRARSVQPSGAPIEWKIGPACDPYKRVVGDGPIFWRRVMRDASVELAGRLLDTIEACEDEERYRDYRDQLYALGTSILGVLRENLGHRHHLRRMAAATNLGRLGDRESIPKLVGLIHDPHAGVREMALFSLGILGDAASTEAVLGAMHDYDADVRYRALVALGDLNYAHLEEVLIRAMEDESYGVREQALTQLRTVGTPRCLPVVLKALLERELEMQQSAEEILDRLVPRLTREQYKKLPDQLTPRERRLVLNYLEARNLQEVYGTLWQRLQLVSKTSAPSRGLDKYGRLLHTDEERPFLTRAFEREEVVTTLVEHFTDDRSQRSMLLVGEAGVGKTAIIHEVALRLSTDEEGWQILETNTSELISGTRYLGDWETKLKEMAEAILKHDKVLMYITNPNDLLGAGAHSKSDENFADFFKPYLQRGQLRIIAECTEDDLKNGLSRDPGFLRLFRQVKVQPMDEAETLRVLTRRLSVLNLDDDRLLEVEPGCLEQIRDFAESFYTRSFAPGRACDLMDALIDYTVRQEGTKVGEFVLRSHNIPPCLAEVTGMSLDLLDDTRPMDLEETRAWFKRRLIDQERAVDAIVDRLAMVKTGMHDPARPLGVFFLVGPTGVGKTYFTGLVAERLFGSKSRMVRFDLSEYQGRFALEKLIGSPHDKDREGLLTEAIRNQPFSVLLFDEFEKADAEIFNLFLQILDEGRLTDARGQTTDFRQTLIFLTSNLGASRTSVQAMGFGPEDRRQEQGAHIRNKLDEFFAPEFLNRLDEVLVFNPLSPDAMERLVELELNKALGRRGFKRRRLQVEVDPAARRWLEARGFSERFGARELKRTLEKHVLNAISRALLENPGPHTGKCARVGVENDQIRVTLHKVSNPPAKSPGLPREPRAPSRVETP</sequence>
<evidence type="ECO:0000259" key="6">
    <source>
        <dbReference type="SMART" id="SM01086"/>
    </source>
</evidence>
<dbReference type="InterPro" id="IPR001270">
    <property type="entry name" value="ClpA/B"/>
</dbReference>
<dbReference type="InterPro" id="IPR027417">
    <property type="entry name" value="P-loop_NTPase"/>
</dbReference>
<comment type="caution">
    <text evidence="7">The sequence shown here is derived from an EMBL/GenBank/DDBJ whole genome shotgun (WGS) entry which is preliminary data.</text>
</comment>